<dbReference type="RefSeq" id="WP_378408630.1">
    <property type="nucleotide sequence ID" value="NZ_JBHTCS010000026.1"/>
</dbReference>
<sequence length="164" mass="16221">MRMIMVVTACAAATALLAGCSSSDDGGTAEPVAVSSAASQAAASGVDEARAKLQSVVERPSSTSVKPSPAAGYEVSPAGVTTAVDVPPAMSGAEFTQTCQEALVWVSTIEGDPASKAEAMLGVLQADPVEFGGDPAAPDVWANGTPQMHADTIAAVNAAARGEC</sequence>
<dbReference type="PROSITE" id="PS51257">
    <property type="entry name" value="PROKAR_LIPOPROTEIN"/>
    <property type="match status" value="1"/>
</dbReference>
<feature type="region of interest" description="Disordered" evidence="1">
    <location>
        <begin position="55"/>
        <end position="75"/>
    </location>
</feature>
<evidence type="ECO:0000313" key="4">
    <source>
        <dbReference type="Proteomes" id="UP001596484"/>
    </source>
</evidence>
<evidence type="ECO:0000256" key="2">
    <source>
        <dbReference type="SAM" id="SignalP"/>
    </source>
</evidence>
<evidence type="ECO:0000256" key="1">
    <source>
        <dbReference type="SAM" id="MobiDB-lite"/>
    </source>
</evidence>
<comment type="caution">
    <text evidence="3">The sequence shown here is derived from an EMBL/GenBank/DDBJ whole genome shotgun (WGS) entry which is preliminary data.</text>
</comment>
<name>A0ABW2S4D4_9NOCA</name>
<protein>
    <submittedName>
        <fullName evidence="3">Lipoprotein LpqV</fullName>
    </submittedName>
</protein>
<keyword evidence="2" id="KW-0732">Signal</keyword>
<gene>
    <name evidence="3" type="primary">lpqV</name>
    <name evidence="3" type="ORF">ACFQS9_21965</name>
</gene>
<feature type="chain" id="PRO_5046203860" evidence="2">
    <location>
        <begin position="19"/>
        <end position="164"/>
    </location>
</feature>
<organism evidence="3 4">
    <name type="scientific">Rhodococcus daqingensis</name>
    <dbReference type="NCBI Taxonomy" id="2479363"/>
    <lineage>
        <taxon>Bacteria</taxon>
        <taxon>Bacillati</taxon>
        <taxon>Actinomycetota</taxon>
        <taxon>Actinomycetes</taxon>
        <taxon>Mycobacteriales</taxon>
        <taxon>Nocardiaceae</taxon>
        <taxon>Rhodococcus</taxon>
    </lineage>
</organism>
<feature type="signal peptide" evidence="2">
    <location>
        <begin position="1"/>
        <end position="18"/>
    </location>
</feature>
<proteinExistence type="predicted"/>
<dbReference type="Pfam" id="PF17301">
    <property type="entry name" value="LpqV"/>
    <property type="match status" value="1"/>
</dbReference>
<dbReference type="InterPro" id="IPR020377">
    <property type="entry name" value="Uncharacterised_LpqV"/>
</dbReference>
<keyword evidence="3" id="KW-0449">Lipoprotein</keyword>
<evidence type="ECO:0000313" key="3">
    <source>
        <dbReference type="EMBL" id="MFC7450569.1"/>
    </source>
</evidence>
<dbReference type="Proteomes" id="UP001596484">
    <property type="component" value="Unassembled WGS sequence"/>
</dbReference>
<dbReference type="EMBL" id="JBHTCS010000026">
    <property type="protein sequence ID" value="MFC7450569.1"/>
    <property type="molecule type" value="Genomic_DNA"/>
</dbReference>
<reference evidence="4" key="1">
    <citation type="journal article" date="2019" name="Int. J. Syst. Evol. Microbiol.">
        <title>The Global Catalogue of Microorganisms (GCM) 10K type strain sequencing project: providing services to taxonomists for standard genome sequencing and annotation.</title>
        <authorList>
            <consortium name="The Broad Institute Genomics Platform"/>
            <consortium name="The Broad Institute Genome Sequencing Center for Infectious Disease"/>
            <person name="Wu L."/>
            <person name="Ma J."/>
        </authorList>
    </citation>
    <scope>NUCLEOTIDE SEQUENCE [LARGE SCALE GENOMIC DNA]</scope>
    <source>
        <strain evidence="4">ICMP 19430</strain>
    </source>
</reference>
<keyword evidence="4" id="KW-1185">Reference proteome</keyword>
<accession>A0ABW2S4D4</accession>